<dbReference type="Gene3D" id="3.30.160.60">
    <property type="entry name" value="Classic Zinc Finger"/>
    <property type="match status" value="2"/>
</dbReference>
<evidence type="ECO:0000256" key="6">
    <source>
        <dbReference type="ARBA" id="ARBA00022737"/>
    </source>
</evidence>
<keyword evidence="9" id="KW-0539">Nucleus</keyword>
<evidence type="ECO:0000256" key="3">
    <source>
        <dbReference type="ARBA" id="ARBA00022490"/>
    </source>
</evidence>
<evidence type="ECO:0000256" key="9">
    <source>
        <dbReference type="ARBA" id="ARBA00023242"/>
    </source>
</evidence>
<dbReference type="SUPFAM" id="SSF57667">
    <property type="entry name" value="beta-beta-alpha zinc fingers"/>
    <property type="match status" value="2"/>
</dbReference>
<evidence type="ECO:0000313" key="16">
    <source>
        <dbReference type="Proteomes" id="UP001160390"/>
    </source>
</evidence>
<dbReference type="GO" id="GO:0045944">
    <property type="term" value="P:positive regulation of transcription by RNA polymerase II"/>
    <property type="evidence" value="ECO:0007669"/>
    <property type="project" value="TreeGrafter"/>
</dbReference>
<evidence type="ECO:0000256" key="7">
    <source>
        <dbReference type="ARBA" id="ARBA00022771"/>
    </source>
</evidence>
<dbReference type="PROSITE" id="PS50157">
    <property type="entry name" value="ZINC_FINGER_C2H2_2"/>
    <property type="match status" value="3"/>
</dbReference>
<feature type="compositionally biased region" description="Low complexity" evidence="13">
    <location>
        <begin position="237"/>
        <end position="267"/>
    </location>
</feature>
<dbReference type="PANTHER" id="PTHR47257:SF1">
    <property type="entry name" value="PH-RESPONSE TRANSCRIPTION FACTOR PACC_RIM101"/>
    <property type="match status" value="1"/>
</dbReference>
<accession>A0AA35Q554</accession>
<dbReference type="GO" id="GO:0005737">
    <property type="term" value="C:cytoplasm"/>
    <property type="evidence" value="ECO:0007669"/>
    <property type="project" value="UniProtKB-SubCell"/>
</dbReference>
<dbReference type="InterPro" id="IPR036236">
    <property type="entry name" value="Znf_C2H2_sf"/>
</dbReference>
<dbReference type="EMBL" id="CABFNP030001195">
    <property type="protein sequence ID" value="CAI6092087.1"/>
    <property type="molecule type" value="Genomic_DNA"/>
</dbReference>
<evidence type="ECO:0000256" key="12">
    <source>
        <dbReference type="PROSITE-ProRule" id="PRU00042"/>
    </source>
</evidence>
<organism evidence="15 16">
    <name type="scientific">Clonostachys chloroleuca</name>
    <dbReference type="NCBI Taxonomy" id="1926264"/>
    <lineage>
        <taxon>Eukaryota</taxon>
        <taxon>Fungi</taxon>
        <taxon>Dikarya</taxon>
        <taxon>Ascomycota</taxon>
        <taxon>Pezizomycotina</taxon>
        <taxon>Sordariomycetes</taxon>
        <taxon>Hypocreomycetidae</taxon>
        <taxon>Hypocreales</taxon>
        <taxon>Bionectriaceae</taxon>
        <taxon>Clonostachys</taxon>
    </lineage>
</organism>
<dbReference type="GO" id="GO:0005634">
    <property type="term" value="C:nucleus"/>
    <property type="evidence" value="ECO:0007669"/>
    <property type="project" value="UniProtKB-SubCell"/>
</dbReference>
<dbReference type="PANTHER" id="PTHR47257">
    <property type="entry name" value="PH-RESPONSE TRANSCRIPTION FACTOR PACC/RIM101"/>
    <property type="match status" value="1"/>
</dbReference>
<evidence type="ECO:0000256" key="1">
    <source>
        <dbReference type="ARBA" id="ARBA00004123"/>
    </source>
</evidence>
<dbReference type="InterPro" id="IPR013087">
    <property type="entry name" value="Znf_C2H2_type"/>
</dbReference>
<keyword evidence="6" id="KW-0677">Repeat</keyword>
<keyword evidence="3" id="KW-0963">Cytoplasm</keyword>
<proteinExistence type="inferred from homology"/>
<feature type="domain" description="C2H2-type" evidence="14">
    <location>
        <begin position="273"/>
        <end position="303"/>
    </location>
</feature>
<feature type="compositionally biased region" description="Low complexity" evidence="13">
    <location>
        <begin position="507"/>
        <end position="523"/>
    </location>
</feature>
<feature type="domain" description="C2H2-type" evidence="14">
    <location>
        <begin position="339"/>
        <end position="366"/>
    </location>
</feature>
<evidence type="ECO:0000256" key="13">
    <source>
        <dbReference type="SAM" id="MobiDB-lite"/>
    </source>
</evidence>
<feature type="compositionally biased region" description="Basic and acidic residues" evidence="13">
    <location>
        <begin position="773"/>
        <end position="812"/>
    </location>
</feature>
<evidence type="ECO:0000256" key="11">
    <source>
        <dbReference type="ARBA" id="ARBA00039490"/>
    </source>
</evidence>
<gene>
    <name evidence="15" type="ORF">CCHLO57077_00006265</name>
</gene>
<feature type="region of interest" description="Disordered" evidence="13">
    <location>
        <begin position="773"/>
        <end position="825"/>
    </location>
</feature>
<reference evidence="15" key="1">
    <citation type="submission" date="2023-01" db="EMBL/GenBank/DDBJ databases">
        <authorList>
            <person name="Piombo E."/>
        </authorList>
    </citation>
    <scope>NUCLEOTIDE SEQUENCE</scope>
</reference>
<protein>
    <recommendedName>
        <fullName evidence="11">pH-response transcription factor pacC/RIM101</fullName>
    </recommendedName>
</protein>
<evidence type="ECO:0000256" key="2">
    <source>
        <dbReference type="ARBA" id="ARBA00004496"/>
    </source>
</evidence>
<keyword evidence="8" id="KW-0862">Zinc</keyword>
<keyword evidence="7 12" id="KW-0863">Zinc-finger</keyword>
<feature type="region of interest" description="Disordered" evidence="13">
    <location>
        <begin position="219"/>
        <end position="267"/>
    </location>
</feature>
<evidence type="ECO:0000256" key="8">
    <source>
        <dbReference type="ARBA" id="ARBA00022833"/>
    </source>
</evidence>
<evidence type="ECO:0000256" key="5">
    <source>
        <dbReference type="ARBA" id="ARBA00022723"/>
    </source>
</evidence>
<comment type="similarity">
    <text evidence="10">Belongs to the pacC/RIM101 family.</text>
</comment>
<dbReference type="SMART" id="SM00355">
    <property type="entry name" value="ZnF_C2H2"/>
    <property type="match status" value="3"/>
</dbReference>
<keyword evidence="16" id="KW-1185">Reference proteome</keyword>
<feature type="region of interest" description="Disordered" evidence="13">
    <location>
        <begin position="371"/>
        <end position="420"/>
    </location>
</feature>
<dbReference type="FunFam" id="3.30.160.60:FF:000458">
    <property type="entry name" value="pH-response transcription factor pacC/RIM101"/>
    <property type="match status" value="1"/>
</dbReference>
<dbReference type="AlphaFoldDB" id="A0AA35Q554"/>
<evidence type="ECO:0000313" key="15">
    <source>
        <dbReference type="EMBL" id="CAI6092087.1"/>
    </source>
</evidence>
<evidence type="ECO:0000256" key="4">
    <source>
        <dbReference type="ARBA" id="ARBA00022491"/>
    </source>
</evidence>
<dbReference type="PROSITE" id="PS00028">
    <property type="entry name" value="ZINC_FINGER_C2H2_1"/>
    <property type="match status" value="2"/>
</dbReference>
<feature type="domain" description="C2H2-type" evidence="14">
    <location>
        <begin position="309"/>
        <end position="338"/>
    </location>
</feature>
<dbReference type="FunFam" id="3.30.160.60:FF:001875">
    <property type="entry name" value="pH-response transcription factor pacC/RIM101"/>
    <property type="match status" value="1"/>
</dbReference>
<dbReference type="Proteomes" id="UP001160390">
    <property type="component" value="Unassembled WGS sequence"/>
</dbReference>
<feature type="region of interest" description="Disordered" evidence="13">
    <location>
        <begin position="623"/>
        <end position="751"/>
    </location>
</feature>
<dbReference type="Pfam" id="PF00096">
    <property type="entry name" value="zf-C2H2"/>
    <property type="match status" value="1"/>
</dbReference>
<evidence type="ECO:0000256" key="10">
    <source>
        <dbReference type="ARBA" id="ARBA00038089"/>
    </source>
</evidence>
<dbReference type="GO" id="GO:0008270">
    <property type="term" value="F:zinc ion binding"/>
    <property type="evidence" value="ECO:0007669"/>
    <property type="project" value="UniProtKB-KW"/>
</dbReference>
<name>A0AA35Q554_9HYPO</name>
<feature type="region of interest" description="Disordered" evidence="13">
    <location>
        <begin position="500"/>
        <end position="526"/>
    </location>
</feature>
<comment type="subcellular location">
    <subcellularLocation>
        <location evidence="2">Cytoplasm</location>
    </subcellularLocation>
    <subcellularLocation>
        <location evidence="1">Nucleus</location>
    </subcellularLocation>
</comment>
<comment type="caution">
    <text evidence="15">The sequence shown here is derived from an EMBL/GenBank/DDBJ whole genome shotgun (WGS) entry which is preliminary data.</text>
</comment>
<keyword evidence="5" id="KW-0479">Metal-binding</keyword>
<feature type="compositionally biased region" description="Polar residues" evidence="13">
    <location>
        <begin position="623"/>
        <end position="692"/>
    </location>
</feature>
<feature type="compositionally biased region" description="Polar residues" evidence="13">
    <location>
        <begin position="401"/>
        <end position="411"/>
    </location>
</feature>
<dbReference type="InterPro" id="IPR050806">
    <property type="entry name" value="pacC/RIM101"/>
</dbReference>
<keyword evidence="4" id="KW-0678">Repressor</keyword>
<feature type="compositionally biased region" description="Low complexity" evidence="13">
    <location>
        <begin position="726"/>
        <end position="740"/>
    </location>
</feature>
<sequence>MEGARGQCRGYLVQGPRYCTDYVKVPADPKSLAAAGAERANERRACVCVPMLKSAKEEPIGGAQYSGGRPAYGEANGSLATSGNAKPAKAWHILAGSYLPDGVNLFLSAKSCQGPPRPAKTSKSSAHPFALAQAVRVNVKGEEGTPRPPSTLFLLRSRCHFSHPANSTISQFQGISRYFVIRDPPSHSALGVICTRLGHQLSVPNRALAQHSPSRICNKPLSRIMTPPLPEVQPQTSSGSSNNSNDSKSATPPPSSTASTTSAPPSTSADDSLICRWNACGQKFPTPENLYDHICERHVGRKSTNNLNLTCHWNSCRTTTVKRDHITSHIRVHVPLKPHKCEFCGKSFKRPQDLKKHVKTHADDSVLVRSAQDAPQPQQGGINYRPHMNKPPGYYDHNGQMRPNYQHQPHPNSYYAPQPSTNYGLYFNQPTMNNQRAEHLGYTAAGQPPAFDRKRAYDMVDDFFNSAKRREIDTSSYSQIGRSLLPLHNSLSIPSGPMAAAPESYLPQPAGPAMAQAGPSPSQNPLAQQYYLPITPNARTQKDLVQIDNLLGQMQNTIYENASHATAGVHIHHGSEHFGGFRHSPSPPTMQRSPTAAGMHVGAEAYHPVSAASMASPLTAISSTGTPAVTPPSSSMSYTSGHSPSPSASDLSPQSRHSSTSSVMYPTLPTSLPAVSQGFGQSTTTTLGPSFESNERRRYSGGMLQRARGPPPRSTDDNNGATTPKASEPAVSVGSPSSESEGSEATREREEQYDRWLENMRVIESLREYVKGRLARKEYVEEDESRSRDDDAMDVDVRSPKTSAREPSHPKEGSSLYPILRMPGA</sequence>
<evidence type="ECO:0000259" key="14">
    <source>
        <dbReference type="PROSITE" id="PS50157"/>
    </source>
</evidence>